<proteinExistence type="predicted"/>
<evidence type="ECO:0000313" key="1">
    <source>
        <dbReference type="EMBL" id="MDQ0008431.1"/>
    </source>
</evidence>
<gene>
    <name evidence="1" type="ORF">J2T07_000590</name>
</gene>
<comment type="caution">
    <text evidence="1">The sequence shown here is derived from an EMBL/GenBank/DDBJ whole genome shotgun (WGS) entry which is preliminary data.</text>
</comment>
<keyword evidence="2" id="KW-1185">Reference proteome</keyword>
<dbReference type="Proteomes" id="UP001237737">
    <property type="component" value="Unassembled WGS sequence"/>
</dbReference>
<dbReference type="RefSeq" id="WP_306847091.1">
    <property type="nucleotide sequence ID" value="NZ_JAUSSK010000001.1"/>
</dbReference>
<accession>A0ABT9STV5</accession>
<dbReference type="EMBL" id="JAUSSK010000001">
    <property type="protein sequence ID" value="MDQ0008431.1"/>
    <property type="molecule type" value="Genomic_DNA"/>
</dbReference>
<evidence type="ECO:0000313" key="2">
    <source>
        <dbReference type="Proteomes" id="UP001237737"/>
    </source>
</evidence>
<sequence>MTKAGAASGRQQALAERLEMVDVDALGKKGESRFRELCADVGLTFNASLDWDKAGWDFTLDFGMPDAKGISLDHRGSPITCRVQQKTVLESTPSVTLSLKMAERLAKDLTPSFISVFKVSDDLQFAEAYLIHIAGGRLASILKRLRELGKGATDADLRDKTISFVPKQEERLSLTGAALIERLRLHIGPDIHRYTREKQRQLKTMGYESDALTGTFHVSGEHWHDLSDMYLGLHREVEVRNINIIERRFGIPLTTVVMDVATLSFDPRPGRPCSIAFADHSAQERIVFSGTAFTTPPGLPMRSRIQFQWFSVIGNWEGSRTLQFTFDIGDTPGTPDEWCDYWRAIRMINEQRGTVQFIVEDGATTPELPMVPRDDKTVLPDAADLLDIFETLKQVSRRGGLPPGARVKFSDVAVAEGELSLMQALLAGTLEGMRSRIDGKPEPPRTEPRTMLFANSVLVGKYVVAYYATAQSVFVPDETGFTAELTAIRLGRFATVNSKEAFERFIEAAYEREGTDDAMAGGHFRVGMAMAEKLRR</sequence>
<evidence type="ECO:0008006" key="3">
    <source>
        <dbReference type="Google" id="ProtNLM"/>
    </source>
</evidence>
<protein>
    <recommendedName>
        <fullName evidence="3">Restriction endonuclease</fullName>
    </recommendedName>
</protein>
<reference evidence="1 2" key="1">
    <citation type="submission" date="2023-07" db="EMBL/GenBank/DDBJ databases">
        <title>Sorghum-associated microbial communities from plants grown in Nebraska, USA.</title>
        <authorList>
            <person name="Schachtman D."/>
        </authorList>
    </citation>
    <scope>NUCLEOTIDE SEQUENCE [LARGE SCALE GENOMIC DNA]</scope>
    <source>
        <strain evidence="1 2">CC60</strain>
    </source>
</reference>
<organism evidence="1 2">
    <name type="scientific">Luteibacter jiangsuensis</name>
    <dbReference type="NCBI Taxonomy" id="637577"/>
    <lineage>
        <taxon>Bacteria</taxon>
        <taxon>Pseudomonadati</taxon>
        <taxon>Pseudomonadota</taxon>
        <taxon>Gammaproteobacteria</taxon>
        <taxon>Lysobacterales</taxon>
        <taxon>Rhodanobacteraceae</taxon>
        <taxon>Luteibacter</taxon>
    </lineage>
</organism>
<name>A0ABT9STV5_9GAMM</name>